<keyword evidence="1" id="KW-0472">Membrane</keyword>
<protein>
    <recommendedName>
        <fullName evidence="2">Apple domain-containing protein</fullName>
    </recommendedName>
</protein>
<keyword evidence="4" id="KW-1185">Reference proteome</keyword>
<evidence type="ECO:0000313" key="3">
    <source>
        <dbReference type="EMBL" id="KAF9455699.1"/>
    </source>
</evidence>
<reference evidence="3" key="1">
    <citation type="submission" date="2020-11" db="EMBL/GenBank/DDBJ databases">
        <authorList>
            <consortium name="DOE Joint Genome Institute"/>
            <person name="Ahrendt S."/>
            <person name="Riley R."/>
            <person name="Andreopoulos W."/>
            <person name="Labutti K."/>
            <person name="Pangilinan J."/>
            <person name="Ruiz-Duenas F.J."/>
            <person name="Barrasa J.M."/>
            <person name="Sanchez-Garcia M."/>
            <person name="Camarero S."/>
            <person name="Miyauchi S."/>
            <person name="Serrano A."/>
            <person name="Linde D."/>
            <person name="Babiker R."/>
            <person name="Drula E."/>
            <person name="Ayuso-Fernandez I."/>
            <person name="Pacheco R."/>
            <person name="Padilla G."/>
            <person name="Ferreira P."/>
            <person name="Barriuso J."/>
            <person name="Kellner H."/>
            <person name="Castanera R."/>
            <person name="Alfaro M."/>
            <person name="Ramirez L."/>
            <person name="Pisabarro A.G."/>
            <person name="Kuo A."/>
            <person name="Tritt A."/>
            <person name="Lipzen A."/>
            <person name="He G."/>
            <person name="Yan M."/>
            <person name="Ng V."/>
            <person name="Cullen D."/>
            <person name="Martin F."/>
            <person name="Rosso M.-N."/>
            <person name="Henrissat B."/>
            <person name="Hibbett D."/>
            <person name="Martinez A.T."/>
            <person name="Grigoriev I.V."/>
        </authorList>
    </citation>
    <scope>NUCLEOTIDE SEQUENCE</scope>
    <source>
        <strain evidence="3">CBS 247.69</strain>
    </source>
</reference>
<accession>A0A9P5XS25</accession>
<feature type="non-terminal residue" evidence="3">
    <location>
        <position position="1"/>
    </location>
</feature>
<dbReference type="Gene3D" id="3.50.4.10">
    <property type="entry name" value="Hepatocyte Growth Factor"/>
    <property type="match status" value="1"/>
</dbReference>
<evidence type="ECO:0000259" key="2">
    <source>
        <dbReference type="PROSITE" id="PS50948"/>
    </source>
</evidence>
<dbReference type="OrthoDB" id="3361907at2759"/>
<dbReference type="InterPro" id="IPR003609">
    <property type="entry name" value="Pan_app"/>
</dbReference>
<sequence>YRPEHEKRLFFLAWFIYSLVAFAIIEYTVRGLAALITHFSGSDINDSRWMDVKVWESGDPPDCAMYLYWGSCGAIGTGKSHTCPGGGIRVYGNSCKDHFRYGSRGCGFWSLGCQSVCYNVNYARCPCSIFKWEQLNDIEVETSQPNLVTQTVTQPSQCRSACENKPECVAFIILPANGDKNQKNCILKQGEIFSQRQVKDVTSFVRSGKKPGEQCGDMTKKSGNFWAEFGHPDTSKASSLANVLSKRVNEAKAYAFDGRDPNFNRWLTFLGFLYQSWIMRERTVIRYPSLQRPIGDPRMLLHHNGFPNLTIAAAPSWSPQEVNARLTNTVRNMMFGSAPLVGNPVEHYLNTVVGPNNGAYMREQWPPAIRDLLIANQAVIQPAGQSDSDPNIPTWDGRRVDASSRSYSPTHPGVQVGLNSNAQIGQWYQTGNSGPYGLEAAFLLSAQLAGVNWRYVWTRGIGRDVIQSWWTGAIVRRRAQIGLADAEVECIMDDGLNEDGSQGTPRRIGIQQVVTTEATDAHGRAGVYFALDLDPDLADDDPNHNVFLFVLHTMDRSSVINQPNGVLNNAPMIRYDPAQNAGSAQYAGVNRGAITFSPRVRGVTRQPPDNGRTRVVAHAHSTMMRRSEFLAWINQHPTQNAANIRDLPGYTPFGFNHLYVISEDTASDSHRKRWLSKSSKDEL</sequence>
<dbReference type="Proteomes" id="UP000807353">
    <property type="component" value="Unassembled WGS sequence"/>
</dbReference>
<keyword evidence="1" id="KW-1133">Transmembrane helix</keyword>
<gene>
    <name evidence="3" type="ORF">BDZ94DRAFT_1277578</name>
</gene>
<proteinExistence type="predicted"/>
<dbReference type="PROSITE" id="PS50948">
    <property type="entry name" value="PAN"/>
    <property type="match status" value="1"/>
</dbReference>
<feature type="domain" description="Apple" evidence="2">
    <location>
        <begin position="127"/>
        <end position="208"/>
    </location>
</feature>
<dbReference type="EMBL" id="MU150554">
    <property type="protein sequence ID" value="KAF9455699.1"/>
    <property type="molecule type" value="Genomic_DNA"/>
</dbReference>
<dbReference type="AlphaFoldDB" id="A0A9P5XS25"/>
<keyword evidence="1" id="KW-0812">Transmembrane</keyword>
<comment type="caution">
    <text evidence="3">The sequence shown here is derived from an EMBL/GenBank/DDBJ whole genome shotgun (WGS) entry which is preliminary data.</text>
</comment>
<evidence type="ECO:0000256" key="1">
    <source>
        <dbReference type="SAM" id="Phobius"/>
    </source>
</evidence>
<name>A0A9P5XS25_9AGAR</name>
<organism evidence="3 4">
    <name type="scientific">Collybia nuda</name>
    <dbReference type="NCBI Taxonomy" id="64659"/>
    <lineage>
        <taxon>Eukaryota</taxon>
        <taxon>Fungi</taxon>
        <taxon>Dikarya</taxon>
        <taxon>Basidiomycota</taxon>
        <taxon>Agaricomycotina</taxon>
        <taxon>Agaricomycetes</taxon>
        <taxon>Agaricomycetidae</taxon>
        <taxon>Agaricales</taxon>
        <taxon>Tricholomatineae</taxon>
        <taxon>Clitocybaceae</taxon>
        <taxon>Collybia</taxon>
    </lineage>
</organism>
<feature type="transmembrane region" description="Helical" evidence="1">
    <location>
        <begin position="9"/>
        <end position="29"/>
    </location>
</feature>
<evidence type="ECO:0000313" key="4">
    <source>
        <dbReference type="Proteomes" id="UP000807353"/>
    </source>
</evidence>